<dbReference type="GO" id="GO:0016020">
    <property type="term" value="C:membrane"/>
    <property type="evidence" value="ECO:0007669"/>
    <property type="project" value="TreeGrafter"/>
</dbReference>
<comment type="caution">
    <text evidence="4">The sequence shown here is derived from an EMBL/GenBank/DDBJ whole genome shotgun (WGS) entry which is preliminary data.</text>
</comment>
<feature type="transmembrane region" description="Helical" evidence="1">
    <location>
        <begin position="385"/>
        <end position="405"/>
    </location>
</feature>
<feature type="transmembrane region" description="Helical" evidence="1">
    <location>
        <begin position="97"/>
        <end position="116"/>
    </location>
</feature>
<dbReference type="Pfam" id="PF19040">
    <property type="entry name" value="SGNH"/>
    <property type="match status" value="1"/>
</dbReference>
<dbReference type="InterPro" id="IPR002656">
    <property type="entry name" value="Acyl_transf_3_dom"/>
</dbReference>
<evidence type="ECO:0000313" key="4">
    <source>
        <dbReference type="EMBL" id="GIG82226.1"/>
    </source>
</evidence>
<feature type="transmembrane region" description="Helical" evidence="1">
    <location>
        <begin position="279"/>
        <end position="300"/>
    </location>
</feature>
<reference evidence="4 5" key="1">
    <citation type="submission" date="2021-01" db="EMBL/GenBank/DDBJ databases">
        <title>Whole genome shotgun sequence of Planotetraspora kaengkrachanensis NBRC 104272.</title>
        <authorList>
            <person name="Komaki H."/>
            <person name="Tamura T."/>
        </authorList>
    </citation>
    <scope>NUCLEOTIDE SEQUENCE [LARGE SCALE GENOMIC DNA]</scope>
    <source>
        <strain evidence="4 5">NBRC 104272</strain>
    </source>
</reference>
<keyword evidence="1" id="KW-0472">Membrane</keyword>
<keyword evidence="1" id="KW-1133">Transmembrane helix</keyword>
<name>A0A8J3V8Q6_9ACTN</name>
<dbReference type="GO" id="GO:0016747">
    <property type="term" value="F:acyltransferase activity, transferring groups other than amino-acyl groups"/>
    <property type="evidence" value="ECO:0007669"/>
    <property type="project" value="InterPro"/>
</dbReference>
<keyword evidence="1" id="KW-0812">Transmembrane</keyword>
<feature type="domain" description="SGNH" evidence="3">
    <location>
        <begin position="466"/>
        <end position="686"/>
    </location>
</feature>
<dbReference type="Pfam" id="PF01757">
    <property type="entry name" value="Acyl_transf_3"/>
    <property type="match status" value="1"/>
</dbReference>
<feature type="domain" description="Acyltransferase 3" evidence="2">
    <location>
        <begin position="30"/>
        <end position="360"/>
    </location>
</feature>
<keyword evidence="5" id="KW-1185">Reference proteome</keyword>
<evidence type="ECO:0000256" key="1">
    <source>
        <dbReference type="SAM" id="Phobius"/>
    </source>
</evidence>
<dbReference type="AlphaFoldDB" id="A0A8J3V8Q6"/>
<evidence type="ECO:0000259" key="3">
    <source>
        <dbReference type="Pfam" id="PF19040"/>
    </source>
</evidence>
<dbReference type="EMBL" id="BONV01000028">
    <property type="protein sequence ID" value="GIG82226.1"/>
    <property type="molecule type" value="Genomic_DNA"/>
</dbReference>
<organism evidence="4 5">
    <name type="scientific">Planotetraspora kaengkrachanensis</name>
    <dbReference type="NCBI Taxonomy" id="575193"/>
    <lineage>
        <taxon>Bacteria</taxon>
        <taxon>Bacillati</taxon>
        <taxon>Actinomycetota</taxon>
        <taxon>Actinomycetes</taxon>
        <taxon>Streptosporangiales</taxon>
        <taxon>Streptosporangiaceae</taxon>
        <taxon>Planotetraspora</taxon>
    </lineage>
</organism>
<keyword evidence="4" id="KW-0012">Acyltransferase</keyword>
<evidence type="ECO:0000313" key="5">
    <source>
        <dbReference type="Proteomes" id="UP000630097"/>
    </source>
</evidence>
<dbReference type="RefSeq" id="WP_203885579.1">
    <property type="nucleotide sequence ID" value="NZ_BAABHH010000003.1"/>
</dbReference>
<feature type="transmembrane region" description="Helical" evidence="1">
    <location>
        <begin position="321"/>
        <end position="339"/>
    </location>
</feature>
<feature type="transmembrane region" description="Helical" evidence="1">
    <location>
        <begin position="232"/>
        <end position="248"/>
    </location>
</feature>
<feature type="transmembrane region" description="Helical" evidence="1">
    <location>
        <begin position="345"/>
        <end position="364"/>
    </location>
</feature>
<sequence length="703" mass="73915">MLEESPATATSAGQAAPAAGRASSSRFRGDIEGLRAVAVGLVLLYHAGLPFLPGGFVGVDVFFVISGFLITTQLVSEMGRTGTISLVRFYARRAKRLLPAAGIVLLVSAVLTRLFIPATRWSEIGGDIAGAALYIVNWRFADRSVDYLAEDSQPSPVQHFWSLAVEEQFYLVWPLLILAAIVVARMLRGRTRPTLWVGLALVVVPSFAWSLSETANVPARAFFETTTRMWELGIGAAVALAAGAFTRLPRVPAIVLGWAGLAAIAAAGLLITGETAWPGYAAALPTLGAAAVIAAGFAVTRGGPASLLGVKPMRWIGGLSYSLYLWHWPLLVAATAYFGDLSAKQGLVVAAVSVVPAWLTARVVENPLRHSAAIARSSRLALSMGANFTLLGVAAGLVLLLSVGGTQVPAGAVAQGAAALGDKPRDSPAGAVVEHVDWMTPTPTEAAADVPDAYAKGCQQVTTKSEVVTCQYGDRSGPTTVAVVGDSKMAQWMPALQSLADQNSWNLVTYFKSACGYSLASTEYDGKPYQSCREWTDEVRRRLTADPPSFVITSQGEAKGLDAGGKPTQAAMVQGLRGAWSELTSLHTRVVVVADNPPPGMNVYECVAKNPDKLSACAFDRKRYAASAAPTQSLAAKGRPGVAFVDLFDAICPADRCAPVIGNVLVYRQGSHITATYIDSLTPRLAAALSKAKLPTAYQSGTS</sequence>
<accession>A0A8J3V8Q6</accession>
<protein>
    <submittedName>
        <fullName evidence="4">Acyltransferase</fullName>
    </submittedName>
</protein>
<feature type="transmembrane region" description="Helical" evidence="1">
    <location>
        <begin position="255"/>
        <end position="273"/>
    </location>
</feature>
<feature type="transmembrane region" description="Helical" evidence="1">
    <location>
        <begin position="194"/>
        <end position="212"/>
    </location>
</feature>
<dbReference type="InterPro" id="IPR050879">
    <property type="entry name" value="Acyltransferase_3"/>
</dbReference>
<dbReference type="PANTHER" id="PTHR23028:SF53">
    <property type="entry name" value="ACYL_TRANSF_3 DOMAIN-CONTAINING PROTEIN"/>
    <property type="match status" value="1"/>
</dbReference>
<gene>
    <name evidence="4" type="ORF">Pka01_53530</name>
</gene>
<dbReference type="GO" id="GO:0009103">
    <property type="term" value="P:lipopolysaccharide biosynthetic process"/>
    <property type="evidence" value="ECO:0007669"/>
    <property type="project" value="TreeGrafter"/>
</dbReference>
<feature type="transmembrane region" description="Helical" evidence="1">
    <location>
        <begin position="55"/>
        <end position="76"/>
    </location>
</feature>
<dbReference type="Proteomes" id="UP000630097">
    <property type="component" value="Unassembled WGS sequence"/>
</dbReference>
<feature type="transmembrane region" description="Helical" evidence="1">
    <location>
        <begin position="169"/>
        <end position="187"/>
    </location>
</feature>
<dbReference type="InterPro" id="IPR043968">
    <property type="entry name" value="SGNH"/>
</dbReference>
<evidence type="ECO:0000259" key="2">
    <source>
        <dbReference type="Pfam" id="PF01757"/>
    </source>
</evidence>
<keyword evidence="4" id="KW-0808">Transferase</keyword>
<dbReference type="PANTHER" id="PTHR23028">
    <property type="entry name" value="ACETYLTRANSFERASE"/>
    <property type="match status" value="1"/>
</dbReference>
<proteinExistence type="predicted"/>